<proteinExistence type="predicted"/>
<evidence type="ECO:0000313" key="1">
    <source>
        <dbReference type="EMBL" id="MBP1994416.1"/>
    </source>
</evidence>
<dbReference type="EMBL" id="JAGGLB010000025">
    <property type="protein sequence ID" value="MBP1994416.1"/>
    <property type="molecule type" value="Genomic_DNA"/>
</dbReference>
<dbReference type="RefSeq" id="WP_209976250.1">
    <property type="nucleotide sequence ID" value="NZ_JAGGLB010000025.1"/>
</dbReference>
<reference evidence="1 2" key="1">
    <citation type="submission" date="2021-03" db="EMBL/GenBank/DDBJ databases">
        <title>Genomic Encyclopedia of Type Strains, Phase IV (KMG-IV): sequencing the most valuable type-strain genomes for metagenomic binning, comparative biology and taxonomic classification.</title>
        <authorList>
            <person name="Goeker M."/>
        </authorList>
    </citation>
    <scope>NUCLEOTIDE SEQUENCE [LARGE SCALE GENOMIC DNA]</scope>
    <source>
        <strain evidence="1 2">DSM 26048</strain>
    </source>
</reference>
<keyword evidence="2" id="KW-1185">Reference proteome</keyword>
<evidence type="ECO:0000313" key="2">
    <source>
        <dbReference type="Proteomes" id="UP001519287"/>
    </source>
</evidence>
<comment type="caution">
    <text evidence="1">The sequence shown here is derived from an EMBL/GenBank/DDBJ whole genome shotgun (WGS) entry which is preliminary data.</text>
</comment>
<protein>
    <submittedName>
        <fullName evidence="1">Uncharacterized protein</fullName>
    </submittedName>
</protein>
<name>A0ABS4J3J3_9BACL</name>
<organism evidence="1 2">
    <name type="scientific">Paenibacillus eucommiae</name>
    <dbReference type="NCBI Taxonomy" id="1355755"/>
    <lineage>
        <taxon>Bacteria</taxon>
        <taxon>Bacillati</taxon>
        <taxon>Bacillota</taxon>
        <taxon>Bacilli</taxon>
        <taxon>Bacillales</taxon>
        <taxon>Paenibacillaceae</taxon>
        <taxon>Paenibacillus</taxon>
    </lineage>
</organism>
<gene>
    <name evidence="1" type="ORF">J2Z66_006052</name>
</gene>
<dbReference type="Proteomes" id="UP001519287">
    <property type="component" value="Unassembled WGS sequence"/>
</dbReference>
<accession>A0ABS4J3J3</accession>
<sequence>MLTLKTWAGLFTKKDTSDLYHTIKVRAPRDYFNRADVFIEDIIYTTNENIHGMNKTFLVKLLFDNFLDHVRQGKDMYDYVLNLRETYKNVLATVNKPNLPNSKAASKFQWSLSNKSNNTEGGDYLTLNVKLHQREVNRIEVLFSDLDWKYDHPLDMELNELLSLLFIEFITELRNGFTKETKEEIIASILSKWEEQQ</sequence>